<evidence type="ECO:0000256" key="5">
    <source>
        <dbReference type="SAM" id="SignalP"/>
    </source>
</evidence>
<name>A0ABQ6VD47_9CORY</name>
<dbReference type="InterPro" id="IPR000064">
    <property type="entry name" value="NLP_P60_dom"/>
</dbReference>
<dbReference type="Pfam" id="PF00877">
    <property type="entry name" value="NLPC_P60"/>
    <property type="match status" value="1"/>
</dbReference>
<protein>
    <submittedName>
        <fullName evidence="7">NlpC/P60 family protein</fullName>
    </submittedName>
</protein>
<dbReference type="RefSeq" id="WP_151844396.1">
    <property type="nucleotide sequence ID" value="NZ_WBZJ01000002.1"/>
</dbReference>
<evidence type="ECO:0000313" key="7">
    <source>
        <dbReference type="EMBL" id="KAB3520837.1"/>
    </source>
</evidence>
<dbReference type="SUPFAM" id="SSF54001">
    <property type="entry name" value="Cysteine proteinases"/>
    <property type="match status" value="1"/>
</dbReference>
<evidence type="ECO:0000259" key="6">
    <source>
        <dbReference type="PROSITE" id="PS51935"/>
    </source>
</evidence>
<feature type="chain" id="PRO_5045828822" evidence="5">
    <location>
        <begin position="36"/>
        <end position="202"/>
    </location>
</feature>
<dbReference type="InterPro" id="IPR051794">
    <property type="entry name" value="PG_Endopeptidase_C40"/>
</dbReference>
<dbReference type="InterPro" id="IPR038765">
    <property type="entry name" value="Papain-like_cys_pep_sf"/>
</dbReference>
<proteinExistence type="inferred from homology"/>
<comment type="similarity">
    <text evidence="1">Belongs to the peptidase C40 family.</text>
</comment>
<keyword evidence="5" id="KW-0732">Signal</keyword>
<dbReference type="PROSITE" id="PS51935">
    <property type="entry name" value="NLPC_P60"/>
    <property type="match status" value="1"/>
</dbReference>
<sequence length="202" mass="20513">MGKHSVKANRTVRNSAVIAAVGVSAAVLAPASAQAAQAVHIPSGFSFDIPDEFAAQAQPHLAQAGVQLNGVAQQAAVSPLAEKIAAPVAGNQKVADSALSQVGAPYQWGGTSPAGFDCSGLVQWAFAQHGKKIPRTSSAQIAGGSPVSLSNIQVGDVVGYYGGNSHVAIYIGDGKVVHAINSGTPVKVTDMNYMPVNSVVRF</sequence>
<accession>A0ABQ6VD47</accession>
<feature type="domain" description="NlpC/P60" evidence="6">
    <location>
        <begin position="88"/>
        <end position="202"/>
    </location>
</feature>
<organism evidence="7 8">
    <name type="scientific">Corynebacterium zhongnanshanii</name>
    <dbReference type="NCBI Taxonomy" id="2768834"/>
    <lineage>
        <taxon>Bacteria</taxon>
        <taxon>Bacillati</taxon>
        <taxon>Actinomycetota</taxon>
        <taxon>Actinomycetes</taxon>
        <taxon>Mycobacteriales</taxon>
        <taxon>Corynebacteriaceae</taxon>
        <taxon>Corynebacterium</taxon>
    </lineage>
</organism>
<evidence type="ECO:0000256" key="1">
    <source>
        <dbReference type="ARBA" id="ARBA00007074"/>
    </source>
</evidence>
<dbReference type="Proteomes" id="UP000436181">
    <property type="component" value="Unassembled WGS sequence"/>
</dbReference>
<evidence type="ECO:0000256" key="3">
    <source>
        <dbReference type="ARBA" id="ARBA00022801"/>
    </source>
</evidence>
<evidence type="ECO:0000256" key="2">
    <source>
        <dbReference type="ARBA" id="ARBA00022670"/>
    </source>
</evidence>
<reference evidence="7 8" key="1">
    <citation type="submission" date="2019-10" db="EMBL/GenBank/DDBJ databases">
        <title>Corynebacterium sp novel species isolated from the respiratory tract of Marmot.</title>
        <authorList>
            <person name="Zhang G."/>
        </authorList>
    </citation>
    <scope>NUCLEOTIDE SEQUENCE [LARGE SCALE GENOMIC DNA]</scope>
    <source>
        <strain evidence="7 8">336</strain>
    </source>
</reference>
<dbReference type="Gene3D" id="3.90.1720.10">
    <property type="entry name" value="endopeptidase domain like (from Nostoc punctiforme)"/>
    <property type="match status" value="1"/>
</dbReference>
<keyword evidence="2" id="KW-0645">Protease</keyword>
<evidence type="ECO:0000313" key="8">
    <source>
        <dbReference type="Proteomes" id="UP000436181"/>
    </source>
</evidence>
<dbReference type="EMBL" id="WBZJ01000002">
    <property type="protein sequence ID" value="KAB3520837.1"/>
    <property type="molecule type" value="Genomic_DNA"/>
</dbReference>
<keyword evidence="3" id="KW-0378">Hydrolase</keyword>
<feature type="signal peptide" evidence="5">
    <location>
        <begin position="1"/>
        <end position="35"/>
    </location>
</feature>
<keyword evidence="8" id="KW-1185">Reference proteome</keyword>
<keyword evidence="4" id="KW-0788">Thiol protease</keyword>
<gene>
    <name evidence="7" type="ORF">F8377_06225</name>
</gene>
<comment type="caution">
    <text evidence="7">The sequence shown here is derived from an EMBL/GenBank/DDBJ whole genome shotgun (WGS) entry which is preliminary data.</text>
</comment>
<evidence type="ECO:0000256" key="4">
    <source>
        <dbReference type="ARBA" id="ARBA00022807"/>
    </source>
</evidence>
<dbReference type="PANTHER" id="PTHR47359">
    <property type="entry name" value="PEPTIDOGLYCAN DL-ENDOPEPTIDASE CWLO"/>
    <property type="match status" value="1"/>
</dbReference>
<dbReference type="PANTHER" id="PTHR47359:SF3">
    <property type="entry name" value="NLP_P60 DOMAIN-CONTAINING PROTEIN-RELATED"/>
    <property type="match status" value="1"/>
</dbReference>